<dbReference type="HOGENOM" id="CLU_2314730_0_0_9"/>
<evidence type="ECO:0000313" key="2">
    <source>
        <dbReference type="Proteomes" id="UP000006002"/>
    </source>
</evidence>
<reference evidence="1 2" key="1">
    <citation type="submission" date="2007-03" db="EMBL/GenBank/DDBJ databases">
        <authorList>
            <person name="Fulton L."/>
            <person name="Clifton S."/>
            <person name="Fulton B."/>
            <person name="Xu J."/>
            <person name="Minx P."/>
            <person name="Pepin K.H."/>
            <person name="Johnson M."/>
            <person name="Thiruvilangam P."/>
            <person name="Bhonagiri V."/>
            <person name="Nash W.E."/>
            <person name="Mardis E.R."/>
            <person name="Wilson R.K."/>
        </authorList>
    </citation>
    <scope>NUCLEOTIDE SEQUENCE [LARGE SCALE GENOMIC DNA]</scope>
    <source>
        <strain evidence="1 2">ATCC 29174</strain>
    </source>
</reference>
<name>A5ZPW7_9FIRM</name>
<sequence>MMRKQRNMKYKRKVPTVEAFQLNRDAEINAPGWFARDVKKEMIYFDRCITDGAIFIYGCTINTGCGKLRAKIGDYIVKESSGEIRPYKSKDFARIFERM</sequence>
<proteinExistence type="predicted"/>
<organism evidence="1 2">
    <name type="scientific">Blautia obeum ATCC 29174</name>
    <dbReference type="NCBI Taxonomy" id="411459"/>
    <lineage>
        <taxon>Bacteria</taxon>
        <taxon>Bacillati</taxon>
        <taxon>Bacillota</taxon>
        <taxon>Clostridia</taxon>
        <taxon>Lachnospirales</taxon>
        <taxon>Lachnospiraceae</taxon>
        <taxon>Blautia</taxon>
    </lineage>
</organism>
<reference evidence="1 2" key="2">
    <citation type="submission" date="2007-04" db="EMBL/GenBank/DDBJ databases">
        <title>Draft genome sequence of Ruminococcus obeum (ATCC 29174).</title>
        <authorList>
            <person name="Sudarsanam P."/>
            <person name="Ley R."/>
            <person name="Guruge J."/>
            <person name="Turnbaugh P.J."/>
            <person name="Mahowald M."/>
            <person name="Liep D."/>
            <person name="Gordon J."/>
        </authorList>
    </citation>
    <scope>NUCLEOTIDE SEQUENCE [LARGE SCALE GENOMIC DNA]</scope>
    <source>
        <strain evidence="1 2">ATCC 29174</strain>
    </source>
</reference>
<protein>
    <submittedName>
        <fullName evidence="1">Uncharacterized protein</fullName>
    </submittedName>
</protein>
<dbReference type="EMBL" id="AAVO02000003">
    <property type="protein sequence ID" value="EDM88131.1"/>
    <property type="molecule type" value="Genomic_DNA"/>
</dbReference>
<accession>A5ZPW7</accession>
<evidence type="ECO:0000313" key="1">
    <source>
        <dbReference type="EMBL" id="EDM88131.1"/>
    </source>
</evidence>
<dbReference type="AlphaFoldDB" id="A5ZPW7"/>
<gene>
    <name evidence="1" type="ORF">RUMOBE_01037</name>
</gene>
<dbReference type="Proteomes" id="UP000006002">
    <property type="component" value="Unassembled WGS sequence"/>
</dbReference>
<comment type="caution">
    <text evidence="1">The sequence shown here is derived from an EMBL/GenBank/DDBJ whole genome shotgun (WGS) entry which is preliminary data.</text>
</comment>